<protein>
    <submittedName>
        <fullName evidence="1">MFS transporter</fullName>
    </submittedName>
</protein>
<sequence>MSSSPQPFIQLPPFPPASLGGGDASNLQQYLIFFIPGQPGPVAYYRTFLASLHDYLSHASSLKEQRSAQFEIFARNLSGIDEELIANGAASEKPASSETSMSGEIQGAETALLERVRALTAEQRDKPTNPAPLKVLLVGHGAGAYVALEVLKRWQSGGLSEKGNLFDVAGTVCLFPSVQMKTVAGTVSQAVLSTLSSSALLVHKSVKFLLFLVPSRALETLIKTTTGLSNNTIKVTSEMIGSEWGVYHALKLWRSQMEDQKNGRWDDAICNSTAAARPPTYMLFSQNDGEPAIGRGQGKLEPIAGIPASQLPDSFFTTQEDSESVAGLVKEYVEEIVRLDKRA</sequence>
<name>A0ACB5S938_9PEZI</name>
<dbReference type="Proteomes" id="UP001165186">
    <property type="component" value="Unassembled WGS sequence"/>
</dbReference>
<organism evidence="1 2">
    <name type="scientific">Neofusicoccum parvum</name>
    <dbReference type="NCBI Taxonomy" id="310453"/>
    <lineage>
        <taxon>Eukaryota</taxon>
        <taxon>Fungi</taxon>
        <taxon>Dikarya</taxon>
        <taxon>Ascomycota</taxon>
        <taxon>Pezizomycotina</taxon>
        <taxon>Dothideomycetes</taxon>
        <taxon>Dothideomycetes incertae sedis</taxon>
        <taxon>Botryosphaeriales</taxon>
        <taxon>Botryosphaeriaceae</taxon>
        <taxon>Neofusicoccum</taxon>
    </lineage>
</organism>
<evidence type="ECO:0000313" key="1">
    <source>
        <dbReference type="EMBL" id="GME29217.1"/>
    </source>
</evidence>
<keyword evidence="2" id="KW-1185">Reference proteome</keyword>
<reference evidence="1" key="1">
    <citation type="submission" date="2024-09" db="EMBL/GenBank/DDBJ databases">
        <title>Draft Genome Sequences of Neofusicoccum parvum.</title>
        <authorList>
            <person name="Ashida A."/>
            <person name="Camagna M."/>
            <person name="Tanaka A."/>
            <person name="Takemoto D."/>
        </authorList>
    </citation>
    <scope>NUCLEOTIDE SEQUENCE</scope>
    <source>
        <strain evidence="1">PPO83</strain>
    </source>
</reference>
<gene>
    <name evidence="1" type="primary">g3800</name>
    <name evidence="1" type="ORF">NpPPO83_00003800</name>
</gene>
<dbReference type="EMBL" id="BSXG01000057">
    <property type="protein sequence ID" value="GME29217.1"/>
    <property type="molecule type" value="Genomic_DNA"/>
</dbReference>
<comment type="caution">
    <text evidence="1">The sequence shown here is derived from an EMBL/GenBank/DDBJ whole genome shotgun (WGS) entry which is preliminary data.</text>
</comment>
<proteinExistence type="predicted"/>
<accession>A0ACB5S938</accession>
<evidence type="ECO:0000313" key="2">
    <source>
        <dbReference type="Proteomes" id="UP001165186"/>
    </source>
</evidence>